<reference evidence="3" key="1">
    <citation type="journal article" date="2014" name="Front. Microbiol.">
        <title>High frequency of phylogenetically diverse reductive dehalogenase-homologous genes in deep subseafloor sedimentary metagenomes.</title>
        <authorList>
            <person name="Kawai M."/>
            <person name="Futagami T."/>
            <person name="Toyoda A."/>
            <person name="Takaki Y."/>
            <person name="Nishi S."/>
            <person name="Hori S."/>
            <person name="Arai W."/>
            <person name="Tsubouchi T."/>
            <person name="Morono Y."/>
            <person name="Uchiyama I."/>
            <person name="Ito T."/>
            <person name="Fujiyama A."/>
            <person name="Inagaki F."/>
            <person name="Takami H."/>
        </authorList>
    </citation>
    <scope>NUCLEOTIDE SEQUENCE</scope>
    <source>
        <strain evidence="3">Expedition CK06-06</strain>
    </source>
</reference>
<evidence type="ECO:0000313" key="3">
    <source>
        <dbReference type="EMBL" id="GAG64477.1"/>
    </source>
</evidence>
<feature type="domain" description="Treble clef zinc finger" evidence="2">
    <location>
        <begin position="150"/>
        <end position="193"/>
    </location>
</feature>
<feature type="domain" description="Treble clef zinc finger" evidence="2">
    <location>
        <begin position="77"/>
        <end position="135"/>
    </location>
</feature>
<proteinExistence type="predicted"/>
<dbReference type="AlphaFoldDB" id="X1A2T2"/>
<dbReference type="InterPro" id="IPR025487">
    <property type="entry name" value="DUF4379"/>
</dbReference>
<dbReference type="PANTHER" id="PTHR37317">
    <property type="entry name" value="BLR8090 PROTEIN"/>
    <property type="match status" value="1"/>
</dbReference>
<sequence>MYPKIAKEWHPTKNDSLKPEDITAGSEKKFWWKCPEELDHEWEASVRNRTHNKSGCPYCVGRKVSVANSLASLFPSIAKQWHPTKNGSLKPEQVVAGSNTKVWWKCVNGPDHEWEAQVNLRTGKYKSGCPCCSGRKPSVTNSLASLFPSIAKQWHPTKNKPLTPEQVTAGTCKKYWWKCPEEPDHEWEASVRN</sequence>
<organism evidence="3">
    <name type="scientific">marine sediment metagenome</name>
    <dbReference type="NCBI Taxonomy" id="412755"/>
    <lineage>
        <taxon>unclassified sequences</taxon>
        <taxon>metagenomes</taxon>
        <taxon>ecological metagenomes</taxon>
    </lineage>
</organism>
<name>X1A2T2_9ZZZZ</name>
<evidence type="ECO:0000259" key="2">
    <source>
        <dbReference type="Pfam" id="PF14311"/>
    </source>
</evidence>
<feature type="domain" description="Treble clef zinc finger" evidence="2">
    <location>
        <begin position="5"/>
        <end position="62"/>
    </location>
</feature>
<protein>
    <recommendedName>
        <fullName evidence="2">Treble clef zinc finger domain-containing protein</fullName>
    </recommendedName>
</protein>
<dbReference type="PANTHER" id="PTHR37317:SF1">
    <property type="entry name" value="ZINC-RIBBON DOMAIN-CONTAINING PROTEIN-RELATED"/>
    <property type="match status" value="1"/>
</dbReference>
<comment type="caution">
    <text evidence="3">The sequence shown here is derived from an EMBL/GenBank/DDBJ whole genome shotgun (WGS) entry which is preliminary data.</text>
</comment>
<feature type="region of interest" description="Disordered" evidence="1">
    <location>
        <begin position="1"/>
        <end position="20"/>
    </location>
</feature>
<accession>X1A2T2</accession>
<gene>
    <name evidence="3" type="ORF">S01H4_17768</name>
</gene>
<dbReference type="Pfam" id="PF14311">
    <property type="entry name" value="DUF4379"/>
    <property type="match status" value="3"/>
</dbReference>
<evidence type="ECO:0000256" key="1">
    <source>
        <dbReference type="SAM" id="MobiDB-lite"/>
    </source>
</evidence>
<dbReference type="EMBL" id="BART01007842">
    <property type="protein sequence ID" value="GAG64477.1"/>
    <property type="molecule type" value="Genomic_DNA"/>
</dbReference>